<evidence type="ECO:0000313" key="10">
    <source>
        <dbReference type="EMBL" id="KAG7728730.1"/>
    </source>
</evidence>
<dbReference type="GO" id="GO:0005829">
    <property type="term" value="C:cytosol"/>
    <property type="evidence" value="ECO:0007669"/>
    <property type="project" value="GOC"/>
</dbReference>
<keyword evidence="6" id="KW-0325">Glycoprotein</keyword>
<keyword evidence="3" id="KW-0677">Repeat</keyword>
<dbReference type="Pfam" id="PF15901">
    <property type="entry name" value="Sortilin_C"/>
    <property type="match status" value="1"/>
</dbReference>
<name>A0AAN6D738_9ASCO</name>
<dbReference type="GO" id="GO:0006896">
    <property type="term" value="P:Golgi to vacuole transport"/>
    <property type="evidence" value="ECO:0007669"/>
    <property type="project" value="TreeGrafter"/>
</dbReference>
<dbReference type="FunFam" id="3.30.60.270:FF:000005">
    <property type="entry name" value="Sortilin"/>
    <property type="match status" value="1"/>
</dbReference>
<accession>A0AAN6D738</accession>
<feature type="compositionally biased region" description="Basic and acidic residues" evidence="7">
    <location>
        <begin position="97"/>
        <end position="111"/>
    </location>
</feature>
<feature type="transmembrane region" description="Helical" evidence="8">
    <location>
        <begin position="767"/>
        <end position="787"/>
    </location>
</feature>
<dbReference type="PANTHER" id="PTHR12106:SF27">
    <property type="entry name" value="SORTILIN-RELATED RECEPTOR"/>
    <property type="match status" value="1"/>
</dbReference>
<dbReference type="InterPro" id="IPR031777">
    <property type="entry name" value="Sortilin_C"/>
</dbReference>
<evidence type="ECO:0000256" key="5">
    <source>
        <dbReference type="ARBA" id="ARBA00023136"/>
    </source>
</evidence>
<dbReference type="InterPro" id="IPR015943">
    <property type="entry name" value="WD40/YVTN_repeat-like_dom_sf"/>
</dbReference>
<dbReference type="InterPro" id="IPR031778">
    <property type="entry name" value="Sortilin_N"/>
</dbReference>
<dbReference type="InterPro" id="IPR050310">
    <property type="entry name" value="VPS10-sortilin"/>
</dbReference>
<dbReference type="GO" id="GO:0016020">
    <property type="term" value="C:membrane"/>
    <property type="evidence" value="ECO:0007669"/>
    <property type="project" value="UniProtKB-SubCell"/>
</dbReference>
<dbReference type="GO" id="GO:0006895">
    <property type="term" value="P:Golgi to endosome transport"/>
    <property type="evidence" value="ECO:0007669"/>
    <property type="project" value="TreeGrafter"/>
</dbReference>
<dbReference type="Gene3D" id="3.30.60.270">
    <property type="match status" value="1"/>
</dbReference>
<comment type="caution">
    <text evidence="10">The sequence shown here is derived from an EMBL/GenBank/DDBJ whole genome shotgun (WGS) entry which is preliminary data.</text>
</comment>
<dbReference type="SMART" id="SM00602">
    <property type="entry name" value="VPS10"/>
    <property type="match status" value="1"/>
</dbReference>
<dbReference type="Pfam" id="PF15902">
    <property type="entry name" value="Sortilin-Vps10"/>
    <property type="match status" value="1"/>
</dbReference>
<evidence type="ECO:0000256" key="1">
    <source>
        <dbReference type="ARBA" id="ARBA00004370"/>
    </source>
</evidence>
<proteinExistence type="predicted"/>
<reference evidence="10" key="1">
    <citation type="journal article" date="2021" name="G3 (Bethesda)">
        <title>Genomic diversity, chromosomal rearrangements, and interspecies hybridization in the ogataea polymorpha species complex.</title>
        <authorList>
            <person name="Hanson S.J."/>
            <person name="Cinneide E.O."/>
            <person name="Salzberg L.I."/>
            <person name="Wolfe K.H."/>
            <person name="McGowan J."/>
            <person name="Fitzpatrick D.A."/>
            <person name="Matlin K."/>
        </authorList>
    </citation>
    <scope>NUCLEOTIDE SEQUENCE</scope>
    <source>
        <strain evidence="10">83-405-1</strain>
    </source>
</reference>
<evidence type="ECO:0000256" key="2">
    <source>
        <dbReference type="ARBA" id="ARBA00022692"/>
    </source>
</evidence>
<keyword evidence="5 8" id="KW-0472">Membrane</keyword>
<evidence type="ECO:0000256" key="6">
    <source>
        <dbReference type="ARBA" id="ARBA00023180"/>
    </source>
</evidence>
<dbReference type="PANTHER" id="PTHR12106">
    <property type="entry name" value="SORTILIN RELATED"/>
    <property type="match status" value="1"/>
</dbReference>
<keyword evidence="2 8" id="KW-0812">Transmembrane</keyword>
<protein>
    <recommendedName>
        <fullName evidence="9">VPS10 domain-containing protein</fullName>
    </recommendedName>
</protein>
<evidence type="ECO:0000256" key="7">
    <source>
        <dbReference type="SAM" id="MobiDB-lite"/>
    </source>
</evidence>
<dbReference type="Gene3D" id="2.130.10.10">
    <property type="entry name" value="YVTN repeat-like/Quinoprotein amine dehydrogenase"/>
    <property type="match status" value="1"/>
</dbReference>
<sequence>MSAKLLDRLQLSGIAALLQTTQGSEFGIAQNTPPYYDEILDALRAVDAVETACTLAEEQSLLSYCDGLAAAASSSAASADHVTPVPQSPDSDENPDEREGAPEDARDGFNDGKVRTTYFTFQGKVKKYVYLDKLPGDADETVLVLTNRNEVFVSHNQGQVWEEVAPDDEFLDIYVDPHRSTNVYLLAVNDKIVYSLDRADNWKSFRTPSKAVAGIATLYFHPSDPKRLIFMGQEGCNDPFSKACRLAAYHTYALGKRWLKIQENVRRCEFAGGEWILCEKDTNEATEYRSSLVASADLFKSRSTLLDRLVGVGRTGEYWVAATEKAHDALQPHVSLDGVSWAPARLPPNIQLSRQQAYTVLSGSSKAVFMHVTTNPVTGTEYGTILKSNSNGTEYVSVLESANRDEGGYVDFEKITGLEGLIVANVVANPDDARKGARKRIRSVITHNDGAQWAPLQPPVVDSENQRLCSGQSLEQCSLHLHGFTERADYRDTFASASAVGMMIGVGNVGPQLGSYYDGHTFLTKDGGITWKEVRKGVYLWEYGDQGSVIVLVNGKDNTNVLSYSVDEGDTWVDFQFTKEQVTVEDISTVPGDNSLVFMLFTRVPLARGDKTRVFRVDFSQLLSKKCSADDFETWTPKHPFQADNCLFGHEVQYTRKIPGRLCQVGARAIAEPKIVRNCKCTRQDYECDFNYYLTPDGLCRLVPGYSPPSHEDICFADNAPVEYYPATGYRKIPLSTCEGGTEFDKSEEPVPCKGREEQFNRLHPRLGLLAALLLWAVAAVVAGYSMRFAYKWYTSRHGEIRLDDDGGFTFVDVNESVWAQWRRFVVDSALSSLMAVSRLLKRRRRQELPVVEPVPEPSDDEDFTE</sequence>
<dbReference type="GO" id="GO:0005794">
    <property type="term" value="C:Golgi apparatus"/>
    <property type="evidence" value="ECO:0007669"/>
    <property type="project" value="TreeGrafter"/>
</dbReference>
<evidence type="ECO:0000256" key="3">
    <source>
        <dbReference type="ARBA" id="ARBA00022737"/>
    </source>
</evidence>
<feature type="region of interest" description="Disordered" evidence="7">
    <location>
        <begin position="76"/>
        <end position="111"/>
    </location>
</feature>
<dbReference type="InterPro" id="IPR006581">
    <property type="entry name" value="VPS10"/>
</dbReference>
<dbReference type="EMBL" id="JAHLUH010000004">
    <property type="protein sequence ID" value="KAG7728730.1"/>
    <property type="molecule type" value="Genomic_DNA"/>
</dbReference>
<keyword evidence="4 8" id="KW-1133">Transmembrane helix</keyword>
<dbReference type="Proteomes" id="UP000738402">
    <property type="component" value="Unassembled WGS sequence"/>
</dbReference>
<dbReference type="SUPFAM" id="SSF110296">
    <property type="entry name" value="Oligoxyloglucan reducing end-specific cellobiohydrolase"/>
    <property type="match status" value="1"/>
</dbReference>
<evidence type="ECO:0000256" key="8">
    <source>
        <dbReference type="SAM" id="Phobius"/>
    </source>
</evidence>
<dbReference type="CDD" id="cd15482">
    <property type="entry name" value="Sialidase_non-viral"/>
    <property type="match status" value="1"/>
</dbReference>
<dbReference type="Gene3D" id="2.10.70.80">
    <property type="match status" value="1"/>
</dbReference>
<dbReference type="AlphaFoldDB" id="A0AAN6D738"/>
<evidence type="ECO:0000259" key="9">
    <source>
        <dbReference type="SMART" id="SM00602"/>
    </source>
</evidence>
<dbReference type="GO" id="GO:0006623">
    <property type="term" value="P:protein targeting to vacuole"/>
    <property type="evidence" value="ECO:0007669"/>
    <property type="project" value="TreeGrafter"/>
</dbReference>
<gene>
    <name evidence="10" type="ORF">KL933_001963</name>
</gene>
<evidence type="ECO:0000256" key="4">
    <source>
        <dbReference type="ARBA" id="ARBA00022989"/>
    </source>
</evidence>
<organism evidence="10 11">
    <name type="scientific">Ogataea haglerorum</name>
    <dbReference type="NCBI Taxonomy" id="1937702"/>
    <lineage>
        <taxon>Eukaryota</taxon>
        <taxon>Fungi</taxon>
        <taxon>Dikarya</taxon>
        <taxon>Ascomycota</taxon>
        <taxon>Saccharomycotina</taxon>
        <taxon>Pichiomycetes</taxon>
        <taxon>Pichiales</taxon>
        <taxon>Pichiaceae</taxon>
        <taxon>Ogataea</taxon>
    </lineage>
</organism>
<comment type="subcellular location">
    <subcellularLocation>
        <location evidence="1">Membrane</location>
    </subcellularLocation>
</comment>
<evidence type="ECO:0000313" key="11">
    <source>
        <dbReference type="Proteomes" id="UP000738402"/>
    </source>
</evidence>
<feature type="domain" description="VPS10" evidence="9">
    <location>
        <begin position="140"/>
        <end position="758"/>
    </location>
</feature>